<comment type="caution">
    <text evidence="2">The sequence shown here is derived from an EMBL/GenBank/DDBJ whole genome shotgun (WGS) entry which is preliminary data.</text>
</comment>
<accession>A0A6P1E366</accession>
<dbReference type="Gene3D" id="1.10.1220.10">
    <property type="entry name" value="Met repressor-like"/>
    <property type="match status" value="1"/>
</dbReference>
<name>A0A6P1E366_9GAMM</name>
<evidence type="ECO:0000313" key="3">
    <source>
        <dbReference type="Proteomes" id="UP000471640"/>
    </source>
</evidence>
<evidence type="ECO:0000313" key="2">
    <source>
        <dbReference type="EMBL" id="NEX23781.1"/>
    </source>
</evidence>
<dbReference type="InterPro" id="IPR013321">
    <property type="entry name" value="Arc_rbn_hlx_hlx"/>
</dbReference>
<dbReference type="RefSeq" id="WP_164657191.1">
    <property type="nucleotide sequence ID" value="NZ_JAAIJR010000318.1"/>
</dbReference>
<gene>
    <name evidence="2" type="ORF">G3480_26545</name>
</gene>
<sequence>MANLSVRNIDDETVTQLRVRAARQGISMEEEARRILRQAVAAPDRLGDLAVQCFSPAYTGSQLELPEREIHDPMGFPE</sequence>
<reference evidence="2 3" key="2">
    <citation type="submission" date="2020-02" db="EMBL/GenBank/DDBJ databases">
        <title>Genome sequences of Thiorhodococcus mannitoliphagus and Thiorhodococcus minor, purple sulfur photosynthetic bacteria in the gammaproteobacterial family, Chromatiaceae.</title>
        <authorList>
            <person name="Aviles F.A."/>
            <person name="Meyer T.E."/>
            <person name="Kyndt J.A."/>
        </authorList>
    </citation>
    <scope>NUCLEOTIDE SEQUENCE [LARGE SCALE GENOMIC DNA]</scope>
    <source>
        <strain evidence="2 3">DSM 18266</strain>
    </source>
</reference>
<organism evidence="2 3">
    <name type="scientific">Thiorhodococcus mannitoliphagus</name>
    <dbReference type="NCBI Taxonomy" id="329406"/>
    <lineage>
        <taxon>Bacteria</taxon>
        <taxon>Pseudomonadati</taxon>
        <taxon>Pseudomonadota</taxon>
        <taxon>Gammaproteobacteria</taxon>
        <taxon>Chromatiales</taxon>
        <taxon>Chromatiaceae</taxon>
        <taxon>Thiorhodococcus</taxon>
    </lineage>
</organism>
<dbReference type="SUPFAM" id="SSF47598">
    <property type="entry name" value="Ribbon-helix-helix"/>
    <property type="match status" value="1"/>
</dbReference>
<keyword evidence="3" id="KW-1185">Reference proteome</keyword>
<dbReference type="InterPro" id="IPR010985">
    <property type="entry name" value="Ribbon_hlx_hlx"/>
</dbReference>
<reference evidence="3" key="1">
    <citation type="journal article" date="2020" name="Microbiol. Resour. Announc.">
        <title>Draft Genome Sequences of Thiorhodococcus mannitoliphagus and Thiorhodococcus minor, Purple Sulfur Photosynthetic Bacteria in the Gammaproteobacterial Family Chromatiaceae.</title>
        <authorList>
            <person name="Aviles F.A."/>
            <person name="Meyer T.E."/>
            <person name="Kyndt J.A."/>
        </authorList>
    </citation>
    <scope>NUCLEOTIDE SEQUENCE [LARGE SCALE GENOMIC DNA]</scope>
    <source>
        <strain evidence="3">DSM 18266</strain>
    </source>
</reference>
<proteinExistence type="predicted"/>
<dbReference type="Pfam" id="PF22513">
    <property type="entry name" value="FitA-like_RHH"/>
    <property type="match status" value="1"/>
</dbReference>
<dbReference type="Proteomes" id="UP000471640">
    <property type="component" value="Unassembled WGS sequence"/>
</dbReference>
<feature type="domain" description="Antitoxin FitA-like ribbon-helix-helix" evidence="1">
    <location>
        <begin position="2"/>
        <end position="40"/>
    </location>
</feature>
<dbReference type="AlphaFoldDB" id="A0A6P1E366"/>
<evidence type="ECO:0000259" key="1">
    <source>
        <dbReference type="Pfam" id="PF22513"/>
    </source>
</evidence>
<dbReference type="GO" id="GO:0006355">
    <property type="term" value="P:regulation of DNA-templated transcription"/>
    <property type="evidence" value="ECO:0007669"/>
    <property type="project" value="InterPro"/>
</dbReference>
<dbReference type="EMBL" id="JAAIJR010000318">
    <property type="protein sequence ID" value="NEX23781.1"/>
    <property type="molecule type" value="Genomic_DNA"/>
</dbReference>
<protein>
    <recommendedName>
        <fullName evidence="1">Antitoxin FitA-like ribbon-helix-helix domain-containing protein</fullName>
    </recommendedName>
</protein>
<dbReference type="InterPro" id="IPR053853">
    <property type="entry name" value="FitA-like_RHH"/>
</dbReference>